<dbReference type="EMBL" id="MBFS01000039">
    <property type="protein sequence ID" value="PVV05105.1"/>
    <property type="molecule type" value="Genomic_DNA"/>
</dbReference>
<proteinExistence type="inferred from homology"/>
<dbReference type="Gene3D" id="3.90.850.10">
    <property type="entry name" value="Fumarylacetoacetase-like, C-terminal domain"/>
    <property type="match status" value="1"/>
</dbReference>
<dbReference type="AlphaFoldDB" id="A0A2T9ZKJ9"/>
<feature type="domain" description="Fumarylacetoacetase-like C-terminal" evidence="3">
    <location>
        <begin position="9"/>
        <end position="201"/>
    </location>
</feature>
<dbReference type="OrthoDB" id="74910at2759"/>
<evidence type="ECO:0000256" key="2">
    <source>
        <dbReference type="ARBA" id="ARBA00022723"/>
    </source>
</evidence>
<sequence>MDFARRGKKIIAIGQNYWDHIKELNAEVPEGVLFFLKPTTSYLKAPNTVLIPPGRNVHHEVELGLVIGKTGRDIKPEDALDYVSGYALALDITARDEQFAASKKGLPWTVSKGYDHFTPISEFIPKSKIADPQNIQLWIKVNDTIRQNENTDQMIFKIPTLISEVSKVMTLEENDLIITGTPKGVGPIFEGDKIVAGMSENGRDITTISLDVKERPKARF</sequence>
<comment type="similarity">
    <text evidence="1">Belongs to the FAH family.</text>
</comment>
<evidence type="ECO:0000313" key="5">
    <source>
        <dbReference type="Proteomes" id="UP000245609"/>
    </source>
</evidence>
<evidence type="ECO:0000256" key="1">
    <source>
        <dbReference type="ARBA" id="ARBA00010211"/>
    </source>
</evidence>
<evidence type="ECO:0000313" key="4">
    <source>
        <dbReference type="EMBL" id="PVV05105.1"/>
    </source>
</evidence>
<evidence type="ECO:0000259" key="3">
    <source>
        <dbReference type="Pfam" id="PF01557"/>
    </source>
</evidence>
<protein>
    <recommendedName>
        <fullName evidence="3">Fumarylacetoacetase-like C-terminal domain-containing protein</fullName>
    </recommendedName>
</protein>
<organism evidence="4 5">
    <name type="scientific">Smittium megazygosporum</name>
    <dbReference type="NCBI Taxonomy" id="133381"/>
    <lineage>
        <taxon>Eukaryota</taxon>
        <taxon>Fungi</taxon>
        <taxon>Fungi incertae sedis</taxon>
        <taxon>Zoopagomycota</taxon>
        <taxon>Kickxellomycotina</taxon>
        <taxon>Harpellomycetes</taxon>
        <taxon>Harpellales</taxon>
        <taxon>Legeriomycetaceae</taxon>
        <taxon>Smittium</taxon>
    </lineage>
</organism>
<dbReference type="Proteomes" id="UP000245609">
    <property type="component" value="Unassembled WGS sequence"/>
</dbReference>
<comment type="caution">
    <text evidence="4">The sequence shown here is derived from an EMBL/GenBank/DDBJ whole genome shotgun (WGS) entry which is preliminary data.</text>
</comment>
<dbReference type="STRING" id="133381.A0A2T9ZKJ9"/>
<name>A0A2T9ZKJ9_9FUNG</name>
<dbReference type="InterPro" id="IPR036663">
    <property type="entry name" value="Fumarylacetoacetase_C_sf"/>
</dbReference>
<dbReference type="Pfam" id="PF01557">
    <property type="entry name" value="FAA_hydrolase"/>
    <property type="match status" value="1"/>
</dbReference>
<dbReference type="GO" id="GO:0019752">
    <property type="term" value="P:carboxylic acid metabolic process"/>
    <property type="evidence" value="ECO:0007669"/>
    <property type="project" value="UniProtKB-ARBA"/>
</dbReference>
<dbReference type="FunFam" id="3.90.850.10:FF:000003">
    <property type="entry name" value="Fumarylacetoacetate hydrolase domain-containing 1"/>
    <property type="match status" value="1"/>
</dbReference>
<keyword evidence="5" id="KW-1185">Reference proteome</keyword>
<dbReference type="GO" id="GO:0018773">
    <property type="term" value="F:acetylpyruvate hydrolase activity"/>
    <property type="evidence" value="ECO:0007669"/>
    <property type="project" value="TreeGrafter"/>
</dbReference>
<dbReference type="GO" id="GO:0046872">
    <property type="term" value="F:metal ion binding"/>
    <property type="evidence" value="ECO:0007669"/>
    <property type="project" value="UniProtKB-KW"/>
</dbReference>
<dbReference type="SUPFAM" id="SSF56529">
    <property type="entry name" value="FAH"/>
    <property type="match status" value="1"/>
</dbReference>
<dbReference type="GO" id="GO:0005739">
    <property type="term" value="C:mitochondrion"/>
    <property type="evidence" value="ECO:0007669"/>
    <property type="project" value="TreeGrafter"/>
</dbReference>
<keyword evidence="2" id="KW-0479">Metal-binding</keyword>
<dbReference type="PANTHER" id="PTHR11820">
    <property type="entry name" value="ACYLPYRUVASE"/>
    <property type="match status" value="1"/>
</dbReference>
<accession>A0A2T9ZKJ9</accession>
<reference evidence="4 5" key="1">
    <citation type="journal article" date="2018" name="MBio">
        <title>Comparative Genomics Reveals the Core Gene Toolbox for the Fungus-Insect Symbiosis.</title>
        <authorList>
            <person name="Wang Y."/>
            <person name="Stata M."/>
            <person name="Wang W."/>
            <person name="Stajich J.E."/>
            <person name="White M.M."/>
            <person name="Moncalvo J.M."/>
        </authorList>
    </citation>
    <scope>NUCLEOTIDE SEQUENCE [LARGE SCALE GENOMIC DNA]</scope>
    <source>
        <strain evidence="4 5">SC-DP-2</strain>
    </source>
</reference>
<gene>
    <name evidence="4" type="ORF">BB560_000383</name>
</gene>
<dbReference type="PANTHER" id="PTHR11820:SF7">
    <property type="entry name" value="ACYLPYRUVASE FAHD1, MITOCHONDRIAL"/>
    <property type="match status" value="1"/>
</dbReference>
<dbReference type="InterPro" id="IPR011234">
    <property type="entry name" value="Fumarylacetoacetase-like_C"/>
</dbReference>